<dbReference type="AlphaFoldDB" id="A0A6F8T7U9"/>
<sequence>MSFHSSYLAFFHEVLLKTKETAPNYRATGALISQIRGTDALIEPDEIEPILIELQQLDDLLSKLSLTIEISEARNNLDTLLAAELKVSVDKNPHPIPEIKLERWLKTNLKTGMLLIEHIGLSKWLEQKLIEKGSLFLAVNKKGQYDLLSIILNLMFRLGNLPPKEWYLSLDSLKAFHSRDALLQLAYNDLQAFQDLDARFPGFLVYAVSSLEDLSVFCQLLPTTFERLLHAPQLKPFIPDAVHYVRILDKLVNLPRPRFYRLIESYITQLDDLVGVINAYPALHPLIAGEKKAESKRVLVERPCAQLIQTRDDLLRFDLTIPELFFLIAELPRLRSLAGLSSMLSSNATNSFAEQKRPALSPEKQSFAYRFFPELMPKQLIPFNDVVLDERLLTLGQAINCMQYLDNAGYYSSGNIEFTNDVNKEGHFYTEASEGYLLSIALSHRAFQIWLQLPAENKERFEILECGAGEGDLCFKMLHFIQAMAEEDKRWAKFEKAIHYTIIEIASALVVRQRQKLDHFIQEGSVEVIHDDALEMTRYNKKAALHLSNELMDMLPSEQIVFDEKRQCQVKMAIPVLLPEAYSYLHEHYPESVAGLKHESAQFKLLLNDQKMSIDHQGLVVTAARFKKLLAITANKQFVGPSNCFLFSYSALPLSLFPDLEQYIAEHDEVCASMNPGDSKIICPSLDTYARLMAEKALVSIVIDYGDLSFKLKNVDYRCYGSHSPLYRNIPLRQPGKLDITYDVDFSALITGLEHHAREGHACLAYLGTLLPEIKVLPQEYKSRCNLEEQAKFKKSLFLAVVFVAPGVRVLFRDVEKKAFSVVTQPQLVALSVCRAKSILEQNIIDDEARTLSLI</sequence>
<evidence type="ECO:0000313" key="3">
    <source>
        <dbReference type="EMBL" id="BCA96539.1"/>
    </source>
</evidence>
<dbReference type="PANTHER" id="PTHR12049:SF7">
    <property type="entry name" value="PROTEIN ARGININE METHYLTRANSFERASE NDUFAF7, MITOCHONDRIAL"/>
    <property type="match status" value="1"/>
</dbReference>
<protein>
    <submittedName>
        <fullName evidence="3">Uncharacterized protein</fullName>
    </submittedName>
</protein>
<dbReference type="SUPFAM" id="SSF53335">
    <property type="entry name" value="S-adenosyl-L-methionine-dependent methyltransferases"/>
    <property type="match status" value="1"/>
</dbReference>
<dbReference type="GO" id="GO:0035243">
    <property type="term" value="F:protein-arginine omega-N symmetric methyltransferase activity"/>
    <property type="evidence" value="ECO:0007669"/>
    <property type="project" value="TreeGrafter"/>
</dbReference>
<keyword evidence="1" id="KW-0489">Methyltransferase</keyword>
<evidence type="ECO:0000256" key="1">
    <source>
        <dbReference type="ARBA" id="ARBA00022603"/>
    </source>
</evidence>
<dbReference type="Proteomes" id="UP000502894">
    <property type="component" value="Chromosome"/>
</dbReference>
<dbReference type="PANTHER" id="PTHR12049">
    <property type="entry name" value="PROTEIN ARGININE METHYLTRANSFERASE NDUFAF7, MITOCHONDRIAL"/>
    <property type="match status" value="1"/>
</dbReference>
<dbReference type="KEGG" id="lant:TUM19329_29000"/>
<dbReference type="InterPro" id="IPR029063">
    <property type="entry name" value="SAM-dependent_MTases_sf"/>
</dbReference>
<keyword evidence="2" id="KW-0808">Transferase</keyword>
<proteinExistence type="predicted"/>
<dbReference type="RefSeq" id="WP_173237832.1">
    <property type="nucleotide sequence ID" value="NZ_AP022839.1"/>
</dbReference>
<accession>A0A6F8T7U9</accession>
<evidence type="ECO:0000313" key="4">
    <source>
        <dbReference type="Proteomes" id="UP000502894"/>
    </source>
</evidence>
<dbReference type="GO" id="GO:0032259">
    <property type="term" value="P:methylation"/>
    <property type="evidence" value="ECO:0007669"/>
    <property type="project" value="UniProtKB-KW"/>
</dbReference>
<keyword evidence="4" id="KW-1185">Reference proteome</keyword>
<name>A0A6F8T7U9_9GAMM</name>
<dbReference type="EMBL" id="AP022839">
    <property type="protein sequence ID" value="BCA96539.1"/>
    <property type="molecule type" value="Genomic_DNA"/>
</dbReference>
<dbReference type="Pfam" id="PF02636">
    <property type="entry name" value="Methyltransf_28"/>
    <property type="match status" value="1"/>
</dbReference>
<gene>
    <name evidence="3" type="ORF">TUM19329_29000</name>
</gene>
<organism evidence="3 4">
    <name type="scientific">Legionella antarctica</name>
    <dbReference type="NCBI Taxonomy" id="2708020"/>
    <lineage>
        <taxon>Bacteria</taxon>
        <taxon>Pseudomonadati</taxon>
        <taxon>Pseudomonadota</taxon>
        <taxon>Gammaproteobacteria</taxon>
        <taxon>Legionellales</taxon>
        <taxon>Legionellaceae</taxon>
        <taxon>Legionella</taxon>
    </lineage>
</organism>
<evidence type="ECO:0000256" key="2">
    <source>
        <dbReference type="ARBA" id="ARBA00022679"/>
    </source>
</evidence>
<dbReference type="Gene3D" id="3.40.50.12710">
    <property type="match status" value="1"/>
</dbReference>
<reference evidence="3" key="1">
    <citation type="journal article" date="2020" name="Microbiol. Resour. Announc.">
        <title>Complete Genome Sequence of Novel Psychrotolerant Legionella Strain TUM19329, Isolated from Antarctic Lake Sediment.</title>
        <authorList>
            <person name="Shimada S."/>
            <person name="Nakai R."/>
            <person name="Aoki K."/>
            <person name="Shimoeda N."/>
            <person name="Ohno G."/>
            <person name="Miyazaki Y."/>
            <person name="Kudoh S."/>
            <person name="Imura S."/>
            <person name="Watanabe K."/>
            <person name="Ishii Y."/>
            <person name="Tateda K."/>
        </authorList>
    </citation>
    <scope>NUCLEOTIDE SEQUENCE [LARGE SCALE GENOMIC DNA]</scope>
    <source>
        <strain evidence="3">TUM19329</strain>
    </source>
</reference>
<dbReference type="InterPro" id="IPR003788">
    <property type="entry name" value="NDUFAF7"/>
</dbReference>
<dbReference type="InterPro" id="IPR038375">
    <property type="entry name" value="NDUFAF7_sf"/>
</dbReference>